<keyword evidence="3 4" id="KW-0732">Signal</keyword>
<sequence length="375" mass="40216">MNQRRWRWAAVLAVGAMLLGACSGDDADDDASDDGSDTTQETVEFQPAQDGESLLASVQEAGTLVCGVNDAVPGFGVIDEEGNFSGFDIDYCRVIAAAVLGDADAVEYRPLAAADRFTALQSGEIDVLVRNTTWTATRDGGEGAAFAMTTFYDGQGMMVRSGEYSSIDDMDGTSICVLSGTTTELNLASRFNAAGLTYEPLSFEDNDLLREAFISGQCDGWTSDKSQLAAVRSAYPDADGGPEALTILDETFSKEPLGPAVRDGDPQWYDAVNWAVISTIQAEEWGITSENVDDFLDSEDPEILRFLGQPAGEDNAVLDPGLGLSEDFAYEVISQVGNYGEIYERHVGPDTALGLERGLNDLYTEGGLLYPPPYR</sequence>
<dbReference type="Proteomes" id="UP000334019">
    <property type="component" value="Chromosome"/>
</dbReference>
<evidence type="ECO:0000256" key="3">
    <source>
        <dbReference type="ARBA" id="ARBA00022729"/>
    </source>
</evidence>
<dbReference type="CDD" id="cd13692">
    <property type="entry name" value="PBP2_BztA"/>
    <property type="match status" value="1"/>
</dbReference>
<dbReference type="GO" id="GO:0006865">
    <property type="term" value="P:amino acid transport"/>
    <property type="evidence" value="ECO:0007669"/>
    <property type="project" value="TreeGrafter"/>
</dbReference>
<dbReference type="InterPro" id="IPR051455">
    <property type="entry name" value="Bact_solute-bind_prot3"/>
</dbReference>
<dbReference type="AlphaFoldDB" id="A0A5Q2RNH8"/>
<dbReference type="SUPFAM" id="SSF53850">
    <property type="entry name" value="Periplasmic binding protein-like II"/>
    <property type="match status" value="1"/>
</dbReference>
<organism evidence="6 7">
    <name type="scientific">Actinomarinicola tropica</name>
    <dbReference type="NCBI Taxonomy" id="2789776"/>
    <lineage>
        <taxon>Bacteria</taxon>
        <taxon>Bacillati</taxon>
        <taxon>Actinomycetota</taxon>
        <taxon>Acidimicrobiia</taxon>
        <taxon>Acidimicrobiales</taxon>
        <taxon>Iamiaceae</taxon>
        <taxon>Actinomarinicola</taxon>
    </lineage>
</organism>
<dbReference type="InterPro" id="IPR001638">
    <property type="entry name" value="Solute-binding_3/MltF_N"/>
</dbReference>
<dbReference type="PANTHER" id="PTHR30085:SF7">
    <property type="entry name" value="AMINO-ACID ABC TRANSPORTER-BINDING PROTEIN YHDW-RELATED"/>
    <property type="match status" value="1"/>
</dbReference>
<proteinExistence type="inferred from homology"/>
<dbReference type="RefSeq" id="WP_153760247.1">
    <property type="nucleotide sequence ID" value="NZ_CP045851.1"/>
</dbReference>
<protein>
    <submittedName>
        <fullName evidence="6">Transporter substrate-binding domain-containing protein</fullName>
    </submittedName>
</protein>
<dbReference type="Pfam" id="PF00497">
    <property type="entry name" value="SBP_bac_3"/>
    <property type="match status" value="1"/>
</dbReference>
<evidence type="ECO:0000256" key="2">
    <source>
        <dbReference type="ARBA" id="ARBA00022448"/>
    </source>
</evidence>
<evidence type="ECO:0000313" key="6">
    <source>
        <dbReference type="EMBL" id="QGG96141.1"/>
    </source>
</evidence>
<accession>A0A5Q2RNH8</accession>
<dbReference type="EMBL" id="CP045851">
    <property type="protein sequence ID" value="QGG96141.1"/>
    <property type="molecule type" value="Genomic_DNA"/>
</dbReference>
<dbReference type="Gene3D" id="3.40.190.10">
    <property type="entry name" value="Periplasmic binding protein-like II"/>
    <property type="match status" value="2"/>
</dbReference>
<dbReference type="PANTHER" id="PTHR30085">
    <property type="entry name" value="AMINO ACID ABC TRANSPORTER PERMEASE"/>
    <property type="match status" value="1"/>
</dbReference>
<feature type="chain" id="PRO_5024282816" evidence="4">
    <location>
        <begin position="28"/>
        <end position="375"/>
    </location>
</feature>
<reference evidence="6 7" key="1">
    <citation type="submission" date="2019-11" db="EMBL/GenBank/DDBJ databases">
        <authorList>
            <person name="He Y."/>
        </authorList>
    </citation>
    <scope>NUCLEOTIDE SEQUENCE [LARGE SCALE GENOMIC DNA]</scope>
    <source>
        <strain evidence="6 7">SCSIO 58843</strain>
    </source>
</reference>
<dbReference type="KEGG" id="atq:GH723_14110"/>
<dbReference type="SMART" id="SM00062">
    <property type="entry name" value="PBPb"/>
    <property type="match status" value="1"/>
</dbReference>
<feature type="domain" description="Solute-binding protein family 3/N-terminal" evidence="5">
    <location>
        <begin position="63"/>
        <end position="294"/>
    </location>
</feature>
<keyword evidence="7" id="KW-1185">Reference proteome</keyword>
<name>A0A5Q2RNH8_9ACTN</name>
<evidence type="ECO:0000313" key="7">
    <source>
        <dbReference type="Proteomes" id="UP000334019"/>
    </source>
</evidence>
<evidence type="ECO:0000256" key="1">
    <source>
        <dbReference type="ARBA" id="ARBA00010333"/>
    </source>
</evidence>
<dbReference type="PROSITE" id="PS51257">
    <property type="entry name" value="PROKAR_LIPOPROTEIN"/>
    <property type="match status" value="1"/>
</dbReference>
<comment type="similarity">
    <text evidence="1">Belongs to the bacterial solute-binding protein 3 family.</text>
</comment>
<keyword evidence="2" id="KW-0813">Transport</keyword>
<feature type="signal peptide" evidence="4">
    <location>
        <begin position="1"/>
        <end position="27"/>
    </location>
</feature>
<evidence type="ECO:0000259" key="5">
    <source>
        <dbReference type="SMART" id="SM00062"/>
    </source>
</evidence>
<gene>
    <name evidence="6" type="ORF">GH723_14110</name>
</gene>
<evidence type="ECO:0000256" key="4">
    <source>
        <dbReference type="SAM" id="SignalP"/>
    </source>
</evidence>